<feature type="region of interest" description="Disordered" evidence="1">
    <location>
        <begin position="405"/>
        <end position="434"/>
    </location>
</feature>
<reference evidence="3" key="1">
    <citation type="journal article" date="2020" name="mSystems">
        <title>Genome- and Community-Level Interaction Insights into Carbon Utilization and Element Cycling Functions of Hydrothermarchaeota in Hydrothermal Sediment.</title>
        <authorList>
            <person name="Zhou Z."/>
            <person name="Liu Y."/>
            <person name="Xu W."/>
            <person name="Pan J."/>
            <person name="Luo Z.H."/>
            <person name="Li M."/>
        </authorList>
    </citation>
    <scope>NUCLEOTIDE SEQUENCE [LARGE SCALE GENOMIC DNA]</scope>
    <source>
        <strain evidence="3">SpSt-579</strain>
    </source>
</reference>
<organism evidence="3">
    <name type="scientific">candidate division CPR3 bacterium</name>
    <dbReference type="NCBI Taxonomy" id="2268181"/>
    <lineage>
        <taxon>Bacteria</taxon>
        <taxon>Bacteria division CPR3</taxon>
    </lineage>
</organism>
<dbReference type="AlphaFoldDB" id="A0A7C4M2X5"/>
<name>A0A7C4M2X5_UNCC3</name>
<keyword evidence="2" id="KW-0812">Transmembrane</keyword>
<gene>
    <name evidence="3" type="ORF">ENT43_01380</name>
</gene>
<keyword evidence="2" id="KW-1133">Transmembrane helix</keyword>
<dbReference type="EMBL" id="DSYQ01000004">
    <property type="protein sequence ID" value="HGT70892.1"/>
    <property type="molecule type" value="Genomic_DNA"/>
</dbReference>
<accession>A0A7C4M2X5</accession>
<feature type="transmembrane region" description="Helical" evidence="2">
    <location>
        <begin position="45"/>
        <end position="66"/>
    </location>
</feature>
<evidence type="ECO:0000313" key="3">
    <source>
        <dbReference type="EMBL" id="HGT70892.1"/>
    </source>
</evidence>
<feature type="compositionally biased region" description="Pro residues" evidence="1">
    <location>
        <begin position="406"/>
        <end position="430"/>
    </location>
</feature>
<feature type="transmembrane region" description="Helical" evidence="2">
    <location>
        <begin position="13"/>
        <end position="38"/>
    </location>
</feature>
<sequence length="536" mass="58126">MIDAYGGGDSLDIAVGILLLVVFGVLVSLVVQLIIGIIRNGFKSVIKLAISIGIIIIITIIMWFVYQNHSYSQLTKKVSFIQDKVSEISAAKLLGDSLMLDGAIRTDGVTIQNINNAAASEKERLNSITYPSILKDYVDKVGDWADKIAIAKDYNSWKALSDEPEKFEILIEDSWVRGLLGKSIDDLAVIRDNGKNVIQKKDRGALRFVTARLTTIDHFLTSLETYQTVASSGMVAPAFAKSSSGAIIKNRGRVCYFNGKSIACLPEVRDSARAAKDIARKLYTFVSPERYTAPDTTPSLTNWDQSFEPIGYSLDEANMQYLGGIGLHEGEKTDPELPLRVQTFYNSCKSRGGSIPATSVKERLPTTEGGYNCKIGSCWEFLTYSGKFYSGGNLGCPEQGLTPRVPVIPNPLPNPNPSPSPKPTPTPPKPTSYDGNYSIRYSYGNCGTNVSGVNLGNLGVFDDSISVKNNFVYFGGYSAKIDSNGRAVWSDNLMGYGTIQQVFNFTSTGVSGTFTFKVSAEGAAVGCNGTFSGSKR</sequence>
<comment type="caution">
    <text evidence="3">The sequence shown here is derived from an EMBL/GenBank/DDBJ whole genome shotgun (WGS) entry which is preliminary data.</text>
</comment>
<evidence type="ECO:0000256" key="2">
    <source>
        <dbReference type="SAM" id="Phobius"/>
    </source>
</evidence>
<evidence type="ECO:0000256" key="1">
    <source>
        <dbReference type="SAM" id="MobiDB-lite"/>
    </source>
</evidence>
<proteinExistence type="predicted"/>
<protein>
    <submittedName>
        <fullName evidence="3">Uncharacterized protein</fullName>
    </submittedName>
</protein>
<keyword evidence="2" id="KW-0472">Membrane</keyword>